<gene>
    <name evidence="13" type="ORF">CTI12_AA537050</name>
</gene>
<dbReference type="GO" id="GO:0005634">
    <property type="term" value="C:nucleus"/>
    <property type="evidence" value="ECO:0007669"/>
    <property type="project" value="UniProtKB-SubCell"/>
</dbReference>
<dbReference type="GO" id="GO:0034605">
    <property type="term" value="P:cellular response to heat"/>
    <property type="evidence" value="ECO:0007669"/>
    <property type="project" value="TreeGrafter"/>
</dbReference>
<evidence type="ECO:0000256" key="9">
    <source>
        <dbReference type="RuleBase" id="RU004020"/>
    </source>
</evidence>
<keyword evidence="10" id="KW-0175">Coiled coil</keyword>
<evidence type="ECO:0000313" key="14">
    <source>
        <dbReference type="Proteomes" id="UP000245207"/>
    </source>
</evidence>
<protein>
    <submittedName>
        <fullName evidence="13">Heat shock factor (HSF)-type, DNA-binding</fullName>
    </submittedName>
</protein>
<evidence type="ECO:0000256" key="5">
    <source>
        <dbReference type="ARBA" id="ARBA00023016"/>
    </source>
</evidence>
<evidence type="ECO:0000256" key="4">
    <source>
        <dbReference type="ARBA" id="ARBA00023015"/>
    </source>
</evidence>
<feature type="coiled-coil region" evidence="10">
    <location>
        <begin position="117"/>
        <end position="151"/>
    </location>
</feature>
<dbReference type="GO" id="GO:0000978">
    <property type="term" value="F:RNA polymerase II cis-regulatory region sequence-specific DNA binding"/>
    <property type="evidence" value="ECO:0007669"/>
    <property type="project" value="TreeGrafter"/>
</dbReference>
<dbReference type="Proteomes" id="UP000245207">
    <property type="component" value="Unassembled WGS sequence"/>
</dbReference>
<feature type="region of interest" description="Disordered" evidence="11">
    <location>
        <begin position="226"/>
        <end position="254"/>
    </location>
</feature>
<evidence type="ECO:0000256" key="2">
    <source>
        <dbReference type="ARBA" id="ARBA00011233"/>
    </source>
</evidence>
<dbReference type="GO" id="GO:0003700">
    <property type="term" value="F:DNA-binding transcription factor activity"/>
    <property type="evidence" value="ECO:0007669"/>
    <property type="project" value="InterPro"/>
</dbReference>
<keyword evidence="6 13" id="KW-0238">DNA-binding</keyword>
<keyword evidence="7" id="KW-0804">Transcription</keyword>
<feature type="compositionally biased region" description="Low complexity" evidence="11">
    <location>
        <begin position="236"/>
        <end position="246"/>
    </location>
</feature>
<feature type="domain" description="HSF-type DNA-binding" evidence="12">
    <location>
        <begin position="50"/>
        <end position="74"/>
    </location>
</feature>
<comment type="subcellular location">
    <subcellularLocation>
        <location evidence="1">Nucleus</location>
    </subcellularLocation>
</comment>
<dbReference type="EMBL" id="PKPP01011915">
    <property type="protein sequence ID" value="PWA43288.1"/>
    <property type="molecule type" value="Genomic_DNA"/>
</dbReference>
<dbReference type="PRINTS" id="PR00056">
    <property type="entry name" value="HSFDOMAIN"/>
</dbReference>
<dbReference type="PROSITE" id="PS00434">
    <property type="entry name" value="HSF_DOMAIN"/>
    <property type="match status" value="1"/>
</dbReference>
<keyword evidence="5 13" id="KW-0346">Stress response</keyword>
<dbReference type="InterPro" id="IPR036388">
    <property type="entry name" value="WH-like_DNA-bd_sf"/>
</dbReference>
<evidence type="ECO:0000256" key="7">
    <source>
        <dbReference type="ARBA" id="ARBA00023163"/>
    </source>
</evidence>
<evidence type="ECO:0000256" key="11">
    <source>
        <dbReference type="SAM" id="MobiDB-lite"/>
    </source>
</evidence>
<keyword evidence="14" id="KW-1185">Reference proteome</keyword>
<evidence type="ECO:0000256" key="6">
    <source>
        <dbReference type="ARBA" id="ARBA00023125"/>
    </source>
</evidence>
<feature type="region of interest" description="Disordered" evidence="11">
    <location>
        <begin position="372"/>
        <end position="420"/>
    </location>
</feature>
<evidence type="ECO:0000313" key="13">
    <source>
        <dbReference type="EMBL" id="PWA43288.1"/>
    </source>
</evidence>
<evidence type="ECO:0000256" key="3">
    <source>
        <dbReference type="ARBA" id="ARBA00022553"/>
    </source>
</evidence>
<keyword evidence="8" id="KW-0539">Nucleus</keyword>
<evidence type="ECO:0000256" key="1">
    <source>
        <dbReference type="ARBA" id="ARBA00004123"/>
    </source>
</evidence>
<dbReference type="AlphaFoldDB" id="A0A2U1L2Q9"/>
<dbReference type="GO" id="GO:0006357">
    <property type="term" value="P:regulation of transcription by RNA polymerase II"/>
    <property type="evidence" value="ECO:0007669"/>
    <property type="project" value="TreeGrafter"/>
</dbReference>
<dbReference type="PANTHER" id="PTHR10015:SF375">
    <property type="entry name" value="WINGED HELIX-TURN-HELIX DNA-BINDING DOMAIN, HEAT SHOCK TRANSCRIPTION FACTOR FAMILY-RELATED"/>
    <property type="match status" value="1"/>
</dbReference>
<evidence type="ECO:0000259" key="12">
    <source>
        <dbReference type="PROSITE" id="PS00434"/>
    </source>
</evidence>
<evidence type="ECO:0000256" key="8">
    <source>
        <dbReference type="ARBA" id="ARBA00023242"/>
    </source>
</evidence>
<feature type="compositionally biased region" description="Polar residues" evidence="11">
    <location>
        <begin position="226"/>
        <end position="235"/>
    </location>
</feature>
<dbReference type="SUPFAM" id="SSF46785">
    <property type="entry name" value="Winged helix' DNA-binding domain"/>
    <property type="match status" value="1"/>
</dbReference>
<dbReference type="InterPro" id="IPR036390">
    <property type="entry name" value="WH_DNA-bd_sf"/>
</dbReference>
<dbReference type="SMART" id="SM00415">
    <property type="entry name" value="HSF"/>
    <property type="match status" value="1"/>
</dbReference>
<feature type="coiled-coil region" evidence="10">
    <location>
        <begin position="307"/>
        <end position="341"/>
    </location>
</feature>
<comment type="similarity">
    <text evidence="9">Belongs to the HSF family.</text>
</comment>
<accession>A0A2U1L2Q9</accession>
<evidence type="ECO:0000256" key="10">
    <source>
        <dbReference type="SAM" id="Coils"/>
    </source>
</evidence>
<keyword evidence="4" id="KW-0805">Transcription regulation</keyword>
<reference evidence="13 14" key="1">
    <citation type="journal article" date="2018" name="Mol. Plant">
        <title>The genome of Artemisia annua provides insight into the evolution of Asteraceae family and artemisinin biosynthesis.</title>
        <authorList>
            <person name="Shen Q."/>
            <person name="Zhang L."/>
            <person name="Liao Z."/>
            <person name="Wang S."/>
            <person name="Yan T."/>
            <person name="Shi P."/>
            <person name="Liu M."/>
            <person name="Fu X."/>
            <person name="Pan Q."/>
            <person name="Wang Y."/>
            <person name="Lv Z."/>
            <person name="Lu X."/>
            <person name="Zhang F."/>
            <person name="Jiang W."/>
            <person name="Ma Y."/>
            <person name="Chen M."/>
            <person name="Hao X."/>
            <person name="Li L."/>
            <person name="Tang Y."/>
            <person name="Lv G."/>
            <person name="Zhou Y."/>
            <person name="Sun X."/>
            <person name="Brodelius P.E."/>
            <person name="Rose J.K.C."/>
            <person name="Tang K."/>
        </authorList>
    </citation>
    <scope>NUCLEOTIDE SEQUENCE [LARGE SCALE GENOMIC DNA]</scope>
    <source>
        <strain evidence="14">cv. Huhao1</strain>
        <tissue evidence="13">Leaf</tissue>
    </source>
</reference>
<comment type="subunit">
    <text evidence="2">Homotrimer.</text>
</comment>
<dbReference type="FunFam" id="1.10.10.10:FF:000037">
    <property type="entry name" value="Heat stress transcription factor B-4"/>
    <property type="match status" value="1"/>
</dbReference>
<feature type="region of interest" description="Disordered" evidence="11">
    <location>
        <begin position="180"/>
        <end position="206"/>
    </location>
</feature>
<dbReference type="InterPro" id="IPR000232">
    <property type="entry name" value="HSF_DNA-bd"/>
</dbReference>
<dbReference type="STRING" id="35608.A0A2U1L2Q9"/>
<keyword evidence="3" id="KW-0597">Phosphoprotein</keyword>
<dbReference type="Pfam" id="PF00447">
    <property type="entry name" value="HSF_DNA-bind"/>
    <property type="match status" value="1"/>
</dbReference>
<organism evidence="13 14">
    <name type="scientific">Artemisia annua</name>
    <name type="common">Sweet wormwood</name>
    <dbReference type="NCBI Taxonomy" id="35608"/>
    <lineage>
        <taxon>Eukaryota</taxon>
        <taxon>Viridiplantae</taxon>
        <taxon>Streptophyta</taxon>
        <taxon>Embryophyta</taxon>
        <taxon>Tracheophyta</taxon>
        <taxon>Spermatophyta</taxon>
        <taxon>Magnoliopsida</taxon>
        <taxon>eudicotyledons</taxon>
        <taxon>Gunneridae</taxon>
        <taxon>Pentapetalae</taxon>
        <taxon>asterids</taxon>
        <taxon>campanulids</taxon>
        <taxon>Asterales</taxon>
        <taxon>Asteraceae</taxon>
        <taxon>Asteroideae</taxon>
        <taxon>Anthemideae</taxon>
        <taxon>Artemisiinae</taxon>
        <taxon>Artemisia</taxon>
    </lineage>
</organism>
<dbReference type="PANTHER" id="PTHR10015">
    <property type="entry name" value="HEAT SHOCK TRANSCRIPTION FACTOR"/>
    <property type="match status" value="1"/>
</dbReference>
<proteinExistence type="inferred from homology"/>
<sequence>MASSNDVIAPFVMKTYQMVNDPLSDNLIQWGTSGNTFIVVDSLYFSRTLLPVFFKHSNFSSFIRQLNTYGFRKVDPDRCEFANEWFLKGQIHLLKNIGRRQQSTCRGSIPMHDEEDVIEMAVEIARLKKEQDSLEKRILNMNKRLEATEKRPKQITALLCLVAEDPQILPRMMLETEKKRLVDSKRQRMLQSSSSTSSDGDVETDHGGGQGFVSYILINEGRFQNTLGPGSTCNKPTTDPTSSTAPPRDDQVKNNNWVEDINLVDLKNSFDVLEEQHSVLKPMIGTTGRRQQSTCRGSIPMHDEEDVIEMAVEIARLKKEQDSLEKRILNMNKRLEATEKRPKQITALLCLVAEDPQILPRMMLETEKKRLVDSKRQRMLQSSSSTSSDGDVETDHGGGQVGSEVRPPPPYPFSLLGGGF</sequence>
<name>A0A2U1L2Q9_ARTAN</name>
<comment type="caution">
    <text evidence="13">The sequence shown here is derived from an EMBL/GenBank/DDBJ whole genome shotgun (WGS) entry which is preliminary data.</text>
</comment>
<dbReference type="Gene3D" id="1.10.10.10">
    <property type="entry name" value="Winged helix-like DNA-binding domain superfamily/Winged helix DNA-binding domain"/>
    <property type="match status" value="1"/>
</dbReference>
<dbReference type="OrthoDB" id="60033at2759"/>